<evidence type="ECO:0000313" key="8">
    <source>
        <dbReference type="EMBL" id="GLY81397.1"/>
    </source>
</evidence>
<dbReference type="AlphaFoldDB" id="A0A9W6VWA2"/>
<gene>
    <name evidence="8" type="ORF">Airi01_096640</name>
</gene>
<dbReference type="PANTHER" id="PTHR23513:SF11">
    <property type="entry name" value="STAPHYLOFERRIN A TRANSPORTER"/>
    <property type="match status" value="1"/>
</dbReference>
<dbReference type="RefSeq" id="WP_285635810.1">
    <property type="nucleotide sequence ID" value="NZ_BSTJ01000019.1"/>
</dbReference>
<feature type="transmembrane region" description="Helical" evidence="6">
    <location>
        <begin position="252"/>
        <end position="273"/>
    </location>
</feature>
<evidence type="ECO:0000256" key="5">
    <source>
        <dbReference type="ARBA" id="ARBA00023136"/>
    </source>
</evidence>
<dbReference type="InterPro" id="IPR020846">
    <property type="entry name" value="MFS_dom"/>
</dbReference>
<evidence type="ECO:0000259" key="7">
    <source>
        <dbReference type="PROSITE" id="PS50850"/>
    </source>
</evidence>
<dbReference type="EMBL" id="BSTJ01000019">
    <property type="protein sequence ID" value="GLY81397.1"/>
    <property type="molecule type" value="Genomic_DNA"/>
</dbReference>
<keyword evidence="5 6" id="KW-0472">Membrane</keyword>
<dbReference type="SUPFAM" id="SSF103473">
    <property type="entry name" value="MFS general substrate transporter"/>
    <property type="match status" value="1"/>
</dbReference>
<accession>A0A9W6VWA2</accession>
<comment type="caution">
    <text evidence="8">The sequence shown here is derived from an EMBL/GenBank/DDBJ whole genome shotgun (WGS) entry which is preliminary data.</text>
</comment>
<keyword evidence="2" id="KW-1003">Cell membrane</keyword>
<evidence type="ECO:0000256" key="3">
    <source>
        <dbReference type="ARBA" id="ARBA00022692"/>
    </source>
</evidence>
<dbReference type="PRINTS" id="PR01988">
    <property type="entry name" value="EXPORTERBACE"/>
</dbReference>
<feature type="transmembrane region" description="Helical" evidence="6">
    <location>
        <begin position="146"/>
        <end position="164"/>
    </location>
</feature>
<sequence length="414" mass="42736">MNGLAVLSERNFRRFFVGQSASLLGDGMVMVALAFAVLDLTRSPAGLGYVLAARSIPMVAVMLIGGVIADRFPRRRIMVTADVARFLGQATMAALLISGHARIWELAALQALHGVATGTFNPASTGLIPSIVTGGRLQQANALRGLSISIGSIAGPAAAGVLVATAGPGWAVAVDAATFAISAIMLTRLRLPAHLPPAAQSFLRDLREGWNEFSSRTWVWTIVTVASFTNMLFSAFLVLGPAVSEHSLGGPAAWATIVTAIGVGSVIGGIAALHMHPAHPLRTGVLALALCPLPTLGLGAHVPAIAVAGLAMLCGIGLTVFNTLLETALQHHVPDKSLSRVSAYDWFGSLAGQPIGQATAGPLAAGLGTYPILWLAGIAQLLIALVTLAVPAVRRLPAGGERERSTPVPTRQES</sequence>
<name>A0A9W6VWA2_9ACTN</name>
<dbReference type="Proteomes" id="UP001165135">
    <property type="component" value="Unassembled WGS sequence"/>
</dbReference>
<dbReference type="GO" id="GO:0005886">
    <property type="term" value="C:plasma membrane"/>
    <property type="evidence" value="ECO:0007669"/>
    <property type="project" value="UniProtKB-SubCell"/>
</dbReference>
<proteinExistence type="predicted"/>
<protein>
    <submittedName>
        <fullName evidence="8">MFS transporter</fullName>
    </submittedName>
</protein>
<feature type="transmembrane region" description="Helical" evidence="6">
    <location>
        <begin position="21"/>
        <end position="41"/>
    </location>
</feature>
<feature type="transmembrane region" description="Helical" evidence="6">
    <location>
        <begin position="47"/>
        <end position="69"/>
    </location>
</feature>
<dbReference type="InterPro" id="IPR036259">
    <property type="entry name" value="MFS_trans_sf"/>
</dbReference>
<feature type="transmembrane region" description="Helical" evidence="6">
    <location>
        <begin position="217"/>
        <end position="240"/>
    </location>
</feature>
<evidence type="ECO:0000256" key="6">
    <source>
        <dbReference type="SAM" id="Phobius"/>
    </source>
</evidence>
<dbReference type="Pfam" id="PF07690">
    <property type="entry name" value="MFS_1"/>
    <property type="match status" value="1"/>
</dbReference>
<evidence type="ECO:0000256" key="1">
    <source>
        <dbReference type="ARBA" id="ARBA00004651"/>
    </source>
</evidence>
<evidence type="ECO:0000313" key="9">
    <source>
        <dbReference type="Proteomes" id="UP001165135"/>
    </source>
</evidence>
<comment type="subcellular location">
    <subcellularLocation>
        <location evidence="1">Cell membrane</location>
        <topology evidence="1">Multi-pass membrane protein</topology>
    </subcellularLocation>
</comment>
<evidence type="ECO:0000256" key="2">
    <source>
        <dbReference type="ARBA" id="ARBA00022475"/>
    </source>
</evidence>
<keyword evidence="4 6" id="KW-1133">Transmembrane helix</keyword>
<dbReference type="PROSITE" id="PS50850">
    <property type="entry name" value="MFS"/>
    <property type="match status" value="1"/>
</dbReference>
<dbReference type="GO" id="GO:0022857">
    <property type="term" value="F:transmembrane transporter activity"/>
    <property type="evidence" value="ECO:0007669"/>
    <property type="project" value="InterPro"/>
</dbReference>
<evidence type="ECO:0000256" key="4">
    <source>
        <dbReference type="ARBA" id="ARBA00022989"/>
    </source>
</evidence>
<feature type="domain" description="Major facilitator superfamily (MFS) profile" evidence="7">
    <location>
        <begin position="6"/>
        <end position="395"/>
    </location>
</feature>
<dbReference type="InterPro" id="IPR022324">
    <property type="entry name" value="Bacilysin_exporter_BacE_put"/>
</dbReference>
<dbReference type="Gene3D" id="1.20.1250.20">
    <property type="entry name" value="MFS general substrate transporter like domains"/>
    <property type="match status" value="1"/>
</dbReference>
<organism evidence="8 9">
    <name type="scientific">Actinoallomurus iriomotensis</name>
    <dbReference type="NCBI Taxonomy" id="478107"/>
    <lineage>
        <taxon>Bacteria</taxon>
        <taxon>Bacillati</taxon>
        <taxon>Actinomycetota</taxon>
        <taxon>Actinomycetes</taxon>
        <taxon>Streptosporangiales</taxon>
        <taxon>Thermomonosporaceae</taxon>
        <taxon>Actinoallomurus</taxon>
    </lineage>
</organism>
<feature type="transmembrane region" description="Helical" evidence="6">
    <location>
        <begin position="285"/>
        <end position="318"/>
    </location>
</feature>
<feature type="transmembrane region" description="Helical" evidence="6">
    <location>
        <begin position="372"/>
        <end position="393"/>
    </location>
</feature>
<dbReference type="InterPro" id="IPR011701">
    <property type="entry name" value="MFS"/>
</dbReference>
<reference evidence="8" key="1">
    <citation type="submission" date="2023-03" db="EMBL/GenBank/DDBJ databases">
        <title>Actinoallomurus iriomotensis NBRC 103681.</title>
        <authorList>
            <person name="Ichikawa N."/>
            <person name="Sato H."/>
            <person name="Tonouchi N."/>
        </authorList>
    </citation>
    <scope>NUCLEOTIDE SEQUENCE</scope>
    <source>
        <strain evidence="8">NBRC 103681</strain>
    </source>
</reference>
<dbReference type="CDD" id="cd06173">
    <property type="entry name" value="MFS_MefA_like"/>
    <property type="match status" value="1"/>
</dbReference>
<keyword evidence="3 6" id="KW-0812">Transmembrane</keyword>
<dbReference type="PANTHER" id="PTHR23513">
    <property type="entry name" value="INTEGRAL MEMBRANE EFFLUX PROTEIN-RELATED"/>
    <property type="match status" value="1"/>
</dbReference>